<dbReference type="PROSITE" id="PS50887">
    <property type="entry name" value="GGDEF"/>
    <property type="match status" value="1"/>
</dbReference>
<protein>
    <recommendedName>
        <fullName evidence="2">diguanylate cyclase</fullName>
        <ecNumber evidence="2">2.7.7.65</ecNumber>
    </recommendedName>
</protein>
<organism evidence="6 7">
    <name type="scientific">Acinetobacter schindleri</name>
    <dbReference type="NCBI Taxonomy" id="108981"/>
    <lineage>
        <taxon>Bacteria</taxon>
        <taxon>Pseudomonadati</taxon>
        <taxon>Pseudomonadota</taxon>
        <taxon>Gammaproteobacteria</taxon>
        <taxon>Moraxellales</taxon>
        <taxon>Moraxellaceae</taxon>
        <taxon>Acinetobacter</taxon>
    </lineage>
</organism>
<evidence type="ECO:0000256" key="3">
    <source>
        <dbReference type="ARBA" id="ARBA00034247"/>
    </source>
</evidence>
<accession>A0AAE7BYL4</accession>
<keyword evidence="4" id="KW-1133">Transmembrane helix</keyword>
<dbReference type="RefSeq" id="WP_163172505.1">
    <property type="nucleotide sequence ID" value="NZ_CP044463.1"/>
</dbReference>
<dbReference type="Proteomes" id="UP000503505">
    <property type="component" value="Chromosome"/>
</dbReference>
<feature type="transmembrane region" description="Helical" evidence="4">
    <location>
        <begin position="190"/>
        <end position="215"/>
    </location>
</feature>
<evidence type="ECO:0000256" key="1">
    <source>
        <dbReference type="ARBA" id="ARBA00001946"/>
    </source>
</evidence>
<dbReference type="Gene3D" id="3.30.70.270">
    <property type="match status" value="1"/>
</dbReference>
<evidence type="ECO:0000313" key="7">
    <source>
        <dbReference type="Proteomes" id="UP000503505"/>
    </source>
</evidence>
<dbReference type="InterPro" id="IPR029787">
    <property type="entry name" value="Nucleotide_cyclase"/>
</dbReference>
<feature type="transmembrane region" description="Helical" evidence="4">
    <location>
        <begin position="105"/>
        <end position="124"/>
    </location>
</feature>
<feature type="transmembrane region" description="Helical" evidence="4">
    <location>
        <begin position="75"/>
        <end position="93"/>
    </location>
</feature>
<keyword evidence="4" id="KW-0472">Membrane</keyword>
<dbReference type="Pfam" id="PF00990">
    <property type="entry name" value="GGDEF"/>
    <property type="match status" value="1"/>
</dbReference>
<proteinExistence type="predicted"/>
<dbReference type="NCBIfam" id="TIGR00254">
    <property type="entry name" value="GGDEF"/>
    <property type="match status" value="1"/>
</dbReference>
<keyword evidence="4" id="KW-0812">Transmembrane</keyword>
<dbReference type="InterPro" id="IPR043128">
    <property type="entry name" value="Rev_trsase/Diguanyl_cyclase"/>
</dbReference>
<feature type="domain" description="GGDEF" evidence="5">
    <location>
        <begin position="256"/>
        <end position="389"/>
    </location>
</feature>
<dbReference type="PANTHER" id="PTHR45138:SF9">
    <property type="entry name" value="DIGUANYLATE CYCLASE DGCM-RELATED"/>
    <property type="match status" value="1"/>
</dbReference>
<dbReference type="CDD" id="cd01949">
    <property type="entry name" value="GGDEF"/>
    <property type="match status" value="1"/>
</dbReference>
<dbReference type="SMART" id="SM00267">
    <property type="entry name" value="GGDEF"/>
    <property type="match status" value="1"/>
</dbReference>
<dbReference type="AlphaFoldDB" id="A0AAE7BYL4"/>
<dbReference type="GO" id="GO:0052621">
    <property type="term" value="F:diguanylate cyclase activity"/>
    <property type="evidence" value="ECO:0007669"/>
    <property type="project" value="UniProtKB-EC"/>
</dbReference>
<dbReference type="EMBL" id="CP044463">
    <property type="protein sequence ID" value="QIC68488.1"/>
    <property type="molecule type" value="Genomic_DNA"/>
</dbReference>
<feature type="transmembrane region" description="Helical" evidence="4">
    <location>
        <begin position="151"/>
        <end position="170"/>
    </location>
</feature>
<feature type="transmembrane region" description="Helical" evidence="4">
    <location>
        <begin position="130"/>
        <end position="146"/>
    </location>
</feature>
<comment type="cofactor">
    <cofactor evidence="1">
        <name>Mg(2+)</name>
        <dbReference type="ChEBI" id="CHEBI:18420"/>
    </cofactor>
</comment>
<reference evidence="6 7" key="1">
    <citation type="submission" date="2019-09" db="EMBL/GenBank/DDBJ databases">
        <title>Non-baumannii Acinetobacter spp. carrying blaNDM-1 isolated in China.</title>
        <authorList>
            <person name="Cui C."/>
            <person name="Chen C."/>
            <person name="Sun J."/>
            <person name="Liu Y."/>
        </authorList>
    </citation>
    <scope>NUCLEOTIDE SEQUENCE [LARGE SCALE GENOMIC DNA]</scope>
    <source>
        <strain evidence="6 7">HZE23-1</strain>
    </source>
</reference>
<dbReference type="InterPro" id="IPR000160">
    <property type="entry name" value="GGDEF_dom"/>
</dbReference>
<gene>
    <name evidence="6" type="ORF">FSC10_14465</name>
</gene>
<evidence type="ECO:0000313" key="6">
    <source>
        <dbReference type="EMBL" id="QIC68488.1"/>
    </source>
</evidence>
<dbReference type="SUPFAM" id="SSF55073">
    <property type="entry name" value="Nucleotide cyclase"/>
    <property type="match status" value="1"/>
</dbReference>
<dbReference type="InterPro" id="IPR050469">
    <property type="entry name" value="Diguanylate_Cyclase"/>
</dbReference>
<evidence type="ECO:0000259" key="5">
    <source>
        <dbReference type="PROSITE" id="PS50887"/>
    </source>
</evidence>
<dbReference type="PANTHER" id="PTHR45138">
    <property type="entry name" value="REGULATORY COMPONENTS OF SENSORY TRANSDUCTION SYSTEM"/>
    <property type="match status" value="1"/>
</dbReference>
<evidence type="ECO:0000256" key="4">
    <source>
        <dbReference type="SAM" id="Phobius"/>
    </source>
</evidence>
<dbReference type="EC" id="2.7.7.65" evidence="2"/>
<sequence>MKRISPALQAIFKYKITKYLVEEEVVMNWGVLKKCILMLVLGCGIHLSWMLWDIFVLLSPEYWQYVDISVAKMQIILNSLFLLILLCLIYPCYKFRNNTRIERYLPYISVGIFVVSLCRDAYIVGVVSPVAMIAYVSLITVGLVLFSRTLVYSMLIPASIFLSICGYLSYTGQLTYSPLFTIPGKLFYNGFWLVSMLYFILPILAICMMLFEILLSQWRHREKLIQHLSQIDPLTNLFNRRSINQCLDKLNSVKLESYALVLLDLDHFKKINDYYGHHKGDETLIRVSEVLTLLLRESDVVGRFGGEEFILILKNSNLEKARQVAERCRAAIQQLEIYSDDGQRIHVTASFGIALSSPELRPQQLLSQADKALYQAKASGRNLVKAYNATLDGGMQLHHS</sequence>
<feature type="transmembrane region" description="Helical" evidence="4">
    <location>
        <begin position="36"/>
        <end position="55"/>
    </location>
</feature>
<dbReference type="FunFam" id="3.30.70.270:FF:000001">
    <property type="entry name" value="Diguanylate cyclase domain protein"/>
    <property type="match status" value="1"/>
</dbReference>
<name>A0AAE7BYL4_9GAMM</name>
<evidence type="ECO:0000256" key="2">
    <source>
        <dbReference type="ARBA" id="ARBA00012528"/>
    </source>
</evidence>
<comment type="catalytic activity">
    <reaction evidence="3">
        <text>2 GTP = 3',3'-c-di-GMP + 2 diphosphate</text>
        <dbReference type="Rhea" id="RHEA:24898"/>
        <dbReference type="ChEBI" id="CHEBI:33019"/>
        <dbReference type="ChEBI" id="CHEBI:37565"/>
        <dbReference type="ChEBI" id="CHEBI:58805"/>
        <dbReference type="EC" id="2.7.7.65"/>
    </reaction>
</comment>